<keyword evidence="1" id="KW-0677">Repeat</keyword>
<proteinExistence type="predicted"/>
<feature type="compositionally biased region" description="Basic and acidic residues" evidence="2">
    <location>
        <begin position="935"/>
        <end position="958"/>
    </location>
</feature>
<evidence type="ECO:0000313" key="4">
    <source>
        <dbReference type="EMBL" id="MSA87753.1"/>
    </source>
</evidence>
<feature type="region of interest" description="Disordered" evidence="2">
    <location>
        <begin position="625"/>
        <end position="665"/>
    </location>
</feature>
<comment type="caution">
    <text evidence="4">The sequence shown here is derived from an EMBL/GenBank/DDBJ whole genome shotgun (WGS) entry which is preliminary data.</text>
</comment>
<evidence type="ECO:0000313" key="6">
    <source>
        <dbReference type="Proteomes" id="UP000433575"/>
    </source>
</evidence>
<evidence type="ECO:0000256" key="1">
    <source>
        <dbReference type="ARBA" id="ARBA00022737"/>
    </source>
</evidence>
<accession>A0A6N7S1I4</accession>
<dbReference type="PANTHER" id="PTHR32305:SF15">
    <property type="entry name" value="PROTEIN RHSA-RELATED"/>
    <property type="match status" value="1"/>
</dbReference>
<dbReference type="Gene3D" id="2.180.10.10">
    <property type="entry name" value="RHS repeat-associated core"/>
    <property type="match status" value="1"/>
</dbReference>
<dbReference type="InterPro" id="IPR050708">
    <property type="entry name" value="T6SS_VgrG/RHS"/>
</dbReference>
<evidence type="ECO:0000313" key="5">
    <source>
        <dbReference type="EMBL" id="MSC31548.1"/>
    </source>
</evidence>
<keyword evidence="7" id="KW-1185">Reference proteome</keyword>
<dbReference type="Proteomes" id="UP000433575">
    <property type="component" value="Unassembled WGS sequence"/>
</dbReference>
<dbReference type="Proteomes" id="UP000480929">
    <property type="component" value="Unassembled WGS sequence"/>
</dbReference>
<dbReference type="NCBIfam" id="TIGR01643">
    <property type="entry name" value="YD_repeat_2x"/>
    <property type="match status" value="5"/>
</dbReference>
<name>A0A6N7S1I4_9FIRM</name>
<feature type="region of interest" description="Disordered" evidence="2">
    <location>
        <begin position="573"/>
        <end position="612"/>
    </location>
</feature>
<dbReference type="RefSeq" id="WP_154237465.1">
    <property type="nucleotide sequence ID" value="NZ_WKPI01000001.1"/>
</dbReference>
<dbReference type="EMBL" id="WKPJ01000001">
    <property type="protein sequence ID" value="MSA87753.1"/>
    <property type="molecule type" value="Genomic_DNA"/>
</dbReference>
<protein>
    <recommendedName>
        <fullName evidence="3">Teneurin-like YD-shell domain-containing protein</fullName>
    </recommendedName>
</protein>
<feature type="region of interest" description="Disordered" evidence="2">
    <location>
        <begin position="908"/>
        <end position="958"/>
    </location>
</feature>
<dbReference type="OrthoDB" id="9815752at2"/>
<evidence type="ECO:0000259" key="3">
    <source>
        <dbReference type="Pfam" id="PF25023"/>
    </source>
</evidence>
<feature type="compositionally biased region" description="Low complexity" evidence="2">
    <location>
        <begin position="573"/>
        <end position="602"/>
    </location>
</feature>
<dbReference type="AlphaFoldDB" id="A0A6N7S1I4"/>
<reference evidence="6 7" key="1">
    <citation type="journal article" date="2019" name="Nat. Med.">
        <title>A library of human gut bacterial isolates paired with longitudinal multiomics data enables mechanistic microbiome research.</title>
        <authorList>
            <person name="Poyet M."/>
            <person name="Groussin M."/>
            <person name="Gibbons S.M."/>
            <person name="Avila-Pacheco J."/>
            <person name="Jiang X."/>
            <person name="Kearney S.M."/>
            <person name="Perrotta A.R."/>
            <person name="Berdy B."/>
            <person name="Zhao S."/>
            <person name="Lieberman T.D."/>
            <person name="Swanson P.K."/>
            <person name="Smith M."/>
            <person name="Roesemann S."/>
            <person name="Alexander J.E."/>
            <person name="Rich S.A."/>
            <person name="Livny J."/>
            <person name="Vlamakis H."/>
            <person name="Clish C."/>
            <person name="Bullock K."/>
            <person name="Deik A."/>
            <person name="Scott J."/>
            <person name="Pierce K.A."/>
            <person name="Xavier R.J."/>
            <person name="Alm E.J."/>
        </authorList>
    </citation>
    <scope>NUCLEOTIDE SEQUENCE [LARGE SCALE GENOMIC DNA]</scope>
    <source>
        <strain evidence="4 6">BIOML-A4</strain>
        <strain evidence="5 7">BIOML-A5</strain>
    </source>
</reference>
<dbReference type="InterPro" id="IPR006530">
    <property type="entry name" value="YD"/>
</dbReference>
<organism evidence="4 6">
    <name type="scientific">Holdemania massiliensis</name>
    <dbReference type="NCBI Taxonomy" id="1468449"/>
    <lineage>
        <taxon>Bacteria</taxon>
        <taxon>Bacillati</taxon>
        <taxon>Bacillota</taxon>
        <taxon>Erysipelotrichia</taxon>
        <taxon>Erysipelotrichales</taxon>
        <taxon>Erysipelotrichaceae</taxon>
        <taxon>Holdemania</taxon>
    </lineage>
</organism>
<sequence length="1022" mass="113194">MGQASISKMGKIIRRYHDQTEVPYVYNTSGQLIKATDEDKKSEEYTYDKNGNLLTLKQKDGTVLTYTYDANQNVLTKPDATFTYDALNRIATMTDDHGSTQYTYDAAGNTIKVVRDNQTIQYQYDAYGNRIEITYPDNTSITYQYDLAGRMTKTINASHYSNYEYDALGRMTKEWMCNNVVITKSYDNNGNLLTQLTKLGTRTLSSYTYVYNAINSVTKQTEILNGATTVKEYSYNENDELIKTVKTQGTTKTTTETVITLTGNKTEVTEGQVTYRAAYDDFNRIKTYYDGTYHFTYAYDANGNRIREGRDDNKVKEYTYNKLNQLVKVKDFDGTVTTYAYDGAGNRIQQIADRTNTVPVTSPQAISDSIDTLIAQLKQTPPEAAETHQNANLEAIRAVSGNTTTIQYLNDELAEYPVVLVKTQDSAKTKYWYGNERLCTNDDFYLYDGQGSVTMLLSGSNQVLSTYSYSDYGRRDKKYNPFVSSSDEYGYRSEAHNSDETQYLRARYYDTVTELFISADGYRGDWQDPLSQNRYNYGRNNPNKYFDPRGMWSIWGAITNTVNKVVNTVKNAFTPKKTTPSKKSTPSSSNTKKSTPKSQPSNPMNPTDARTAPPIYKQYDKAIQYPSNNTNYSNSTVYQNNSNSSSKNTSSGKNTTRKSQEDAKKAAELLKQRIEEQHGVLTSTMKKITSEYAKKEEARRSVQVNLNSFKGINFKDVTDKIGSIANRVSGWCSEQKEKVSQGIQWVGEKAGEAWDAATSLTKNTIQSFLDHPVENLVIIGGGAAALYLTAASFGTLPALAAVLGHTAVAAYGGATVYAIYEYESGDKEKGVQDLKTIGLSAVTTIGALGAQGNIIGGSTTGMTMQPDGSAAVNGGQLIGYTLTLEGAAASNPAISEALGITQSAIVNGGGSSGEQSSVKSDDKGGSDSKIQSGDKTQKGREYTKHGAERANERGFDSQKIDSIIDNNYKQRTKEIDKLTGEVTWRYQDKRGNTVITNEWGDKIVTVYSHPTSANGGNYIPKN</sequence>
<dbReference type="InterPro" id="IPR056823">
    <property type="entry name" value="TEN-like_YD-shell"/>
</dbReference>
<feature type="domain" description="Teneurin-like YD-shell" evidence="3">
    <location>
        <begin position="17"/>
        <end position="131"/>
    </location>
</feature>
<feature type="domain" description="Teneurin-like YD-shell" evidence="3">
    <location>
        <begin position="178"/>
        <end position="354"/>
    </location>
</feature>
<gene>
    <name evidence="5" type="ORF">GKD88_00200</name>
    <name evidence="4" type="ORF">GKE08_00195</name>
</gene>
<feature type="compositionally biased region" description="Low complexity" evidence="2">
    <location>
        <begin position="627"/>
        <end position="654"/>
    </location>
</feature>
<dbReference type="Pfam" id="PF25023">
    <property type="entry name" value="TEN_YD-shell"/>
    <property type="match status" value="2"/>
</dbReference>
<evidence type="ECO:0000313" key="7">
    <source>
        <dbReference type="Proteomes" id="UP000480929"/>
    </source>
</evidence>
<evidence type="ECO:0000256" key="2">
    <source>
        <dbReference type="SAM" id="MobiDB-lite"/>
    </source>
</evidence>
<dbReference type="EMBL" id="WKPI01000001">
    <property type="protein sequence ID" value="MSC31548.1"/>
    <property type="molecule type" value="Genomic_DNA"/>
</dbReference>
<dbReference type="PANTHER" id="PTHR32305">
    <property type="match status" value="1"/>
</dbReference>